<dbReference type="Proteomes" id="UP000078561">
    <property type="component" value="Unassembled WGS sequence"/>
</dbReference>
<evidence type="ECO:0000313" key="3">
    <source>
        <dbReference type="Proteomes" id="UP000078561"/>
    </source>
</evidence>
<organism evidence="2">
    <name type="scientific">Absidia glauca</name>
    <name type="common">Pin mould</name>
    <dbReference type="NCBI Taxonomy" id="4829"/>
    <lineage>
        <taxon>Eukaryota</taxon>
        <taxon>Fungi</taxon>
        <taxon>Fungi incertae sedis</taxon>
        <taxon>Mucoromycota</taxon>
        <taxon>Mucoromycotina</taxon>
        <taxon>Mucoromycetes</taxon>
        <taxon>Mucorales</taxon>
        <taxon>Cunninghamellaceae</taxon>
        <taxon>Absidia</taxon>
    </lineage>
</organism>
<dbReference type="InterPro" id="IPR026960">
    <property type="entry name" value="RVT-Znf"/>
</dbReference>
<dbReference type="InParanoid" id="A0A163J5F4"/>
<dbReference type="EMBL" id="LT551664">
    <property type="protein sequence ID" value="SAL97282.1"/>
    <property type="molecule type" value="Genomic_DNA"/>
</dbReference>
<proteinExistence type="predicted"/>
<sequence length="138" mass="16004">MWYKAMLQKLPTRLLFHQMGIIDSPACLLCRADIEDMDHLLATCSIRWEIWVSALSLYYPDLSFVPSDILTTIQLFPIPSSILNHKRFYTILSTIQWCIWKAYWNFVFDRQPVRLPAILKTVITNVSVLLSPALDTGD</sequence>
<name>A0A163J5F4_ABSGL</name>
<dbReference type="Pfam" id="PF13966">
    <property type="entry name" value="zf-RVT"/>
    <property type="match status" value="1"/>
</dbReference>
<protein>
    <recommendedName>
        <fullName evidence="1">Reverse transcriptase zinc-binding domain-containing protein</fullName>
    </recommendedName>
</protein>
<dbReference type="AlphaFoldDB" id="A0A163J5F4"/>
<dbReference type="OrthoDB" id="2255497at2759"/>
<evidence type="ECO:0000259" key="1">
    <source>
        <dbReference type="Pfam" id="PF13966"/>
    </source>
</evidence>
<reference evidence="2" key="1">
    <citation type="submission" date="2016-04" db="EMBL/GenBank/DDBJ databases">
        <authorList>
            <person name="Evans L.H."/>
            <person name="Alamgir A."/>
            <person name="Owens N."/>
            <person name="Weber N.D."/>
            <person name="Virtaneva K."/>
            <person name="Barbian K."/>
            <person name="Babar A."/>
            <person name="Rosenke K."/>
        </authorList>
    </citation>
    <scope>NUCLEOTIDE SEQUENCE [LARGE SCALE GENOMIC DNA]</scope>
    <source>
        <strain evidence="2">CBS 101.48</strain>
    </source>
</reference>
<evidence type="ECO:0000313" key="2">
    <source>
        <dbReference type="EMBL" id="SAL97282.1"/>
    </source>
</evidence>
<accession>A0A163J5F4</accession>
<keyword evidence="3" id="KW-1185">Reference proteome</keyword>
<feature type="domain" description="Reverse transcriptase zinc-binding" evidence="1">
    <location>
        <begin position="2"/>
        <end position="51"/>
    </location>
</feature>
<gene>
    <name evidence="2" type="primary">ABSGL_02759.1 scaffold 3795</name>
</gene>